<comment type="caution">
    <text evidence="4">The sequence shown here is derived from an EMBL/GenBank/DDBJ whole genome shotgun (WGS) entry which is preliminary data.</text>
</comment>
<name>A0A1Y1W4C2_9FUNG</name>
<dbReference type="Gene3D" id="1.10.287.1480">
    <property type="match status" value="1"/>
</dbReference>
<gene>
    <name evidence="4" type="ORF">DL89DRAFT_40023</name>
</gene>
<dbReference type="PANTHER" id="PTHR19836">
    <property type="entry name" value="30S RIBOSOMAL PROTEIN S14"/>
    <property type="match status" value="1"/>
</dbReference>
<evidence type="ECO:0000256" key="3">
    <source>
        <dbReference type="ARBA" id="ARBA00023274"/>
    </source>
</evidence>
<dbReference type="NCBIfam" id="NF006477">
    <property type="entry name" value="PRK08881.1"/>
    <property type="match status" value="1"/>
</dbReference>
<evidence type="ECO:0000256" key="1">
    <source>
        <dbReference type="ARBA" id="ARBA00009083"/>
    </source>
</evidence>
<dbReference type="InterPro" id="IPR001209">
    <property type="entry name" value="Ribosomal_uS14"/>
</dbReference>
<dbReference type="GO" id="GO:0005763">
    <property type="term" value="C:mitochondrial small ribosomal subunit"/>
    <property type="evidence" value="ECO:0007669"/>
    <property type="project" value="TreeGrafter"/>
</dbReference>
<dbReference type="RefSeq" id="XP_040741860.1">
    <property type="nucleotide sequence ID" value="XM_040891627.1"/>
</dbReference>
<dbReference type="FunFam" id="1.10.287.1480:FF:000001">
    <property type="entry name" value="30S ribosomal protein S14"/>
    <property type="match status" value="1"/>
</dbReference>
<evidence type="ECO:0000313" key="4">
    <source>
        <dbReference type="EMBL" id="ORX68014.1"/>
    </source>
</evidence>
<dbReference type="GO" id="GO:0003735">
    <property type="term" value="F:structural constituent of ribosome"/>
    <property type="evidence" value="ECO:0007669"/>
    <property type="project" value="InterPro"/>
</dbReference>
<dbReference type="GO" id="GO:0003677">
    <property type="term" value="F:DNA binding"/>
    <property type="evidence" value="ECO:0007669"/>
    <property type="project" value="UniProtKB-KW"/>
</dbReference>
<dbReference type="SUPFAM" id="SSF57716">
    <property type="entry name" value="Glucocorticoid receptor-like (DNA-binding domain)"/>
    <property type="match status" value="1"/>
</dbReference>
<protein>
    <submittedName>
        <fullName evidence="4">Glucocorticoid receptor-like (DNA-binding domain)</fullName>
    </submittedName>
</protein>
<keyword evidence="5" id="KW-1185">Reference proteome</keyword>
<dbReference type="STRING" id="61395.A0A1Y1W4C2"/>
<accession>A0A1Y1W4C2</accession>
<dbReference type="GO" id="GO:0006412">
    <property type="term" value="P:translation"/>
    <property type="evidence" value="ECO:0007669"/>
    <property type="project" value="InterPro"/>
</dbReference>
<evidence type="ECO:0000256" key="2">
    <source>
        <dbReference type="ARBA" id="ARBA00022980"/>
    </source>
</evidence>
<dbReference type="OrthoDB" id="413436at2759"/>
<dbReference type="GeneID" id="63808275"/>
<comment type="similarity">
    <text evidence="1">Belongs to the universal ribosomal protein uS14 family.</text>
</comment>
<keyword evidence="4" id="KW-0675">Receptor</keyword>
<sequence length="99" mass="11657">MKSRILRNIKARKSIVDKELERTIWRYMSRNTTLEPQIRMQAQLALNRTPREASPTAIKNRCLITGRGRGIFNEWKMCRFQFRLHALNGDLPGVDKASW</sequence>
<dbReference type="PANTHER" id="PTHR19836:SF19">
    <property type="entry name" value="SMALL RIBOSOMAL SUBUNIT PROTEIN US14M"/>
    <property type="match status" value="1"/>
</dbReference>
<proteinExistence type="inferred from homology"/>
<dbReference type="Pfam" id="PF00253">
    <property type="entry name" value="Ribosomal_S14"/>
    <property type="match status" value="1"/>
</dbReference>
<dbReference type="Proteomes" id="UP000193922">
    <property type="component" value="Unassembled WGS sequence"/>
</dbReference>
<reference evidence="4 5" key="1">
    <citation type="submission" date="2016-07" db="EMBL/GenBank/DDBJ databases">
        <title>Pervasive Adenine N6-methylation of Active Genes in Fungi.</title>
        <authorList>
            <consortium name="DOE Joint Genome Institute"/>
            <person name="Mondo S.J."/>
            <person name="Dannebaum R.O."/>
            <person name="Kuo R.C."/>
            <person name="Labutti K."/>
            <person name="Haridas S."/>
            <person name="Kuo A."/>
            <person name="Salamov A."/>
            <person name="Ahrendt S.R."/>
            <person name="Lipzen A."/>
            <person name="Sullivan W."/>
            <person name="Andreopoulos W.B."/>
            <person name="Clum A."/>
            <person name="Lindquist E."/>
            <person name="Daum C."/>
            <person name="Ramamoorthy G.K."/>
            <person name="Gryganskyi A."/>
            <person name="Culley D."/>
            <person name="Magnuson J.K."/>
            <person name="James T.Y."/>
            <person name="O'Malley M.A."/>
            <person name="Stajich J.E."/>
            <person name="Spatafora J.W."/>
            <person name="Visel A."/>
            <person name="Grigoriev I.V."/>
        </authorList>
    </citation>
    <scope>NUCLEOTIDE SEQUENCE [LARGE SCALE GENOMIC DNA]</scope>
    <source>
        <strain evidence="4 5">ATCC 12442</strain>
    </source>
</reference>
<dbReference type="EMBL" id="MCFD01000011">
    <property type="protein sequence ID" value="ORX68014.1"/>
    <property type="molecule type" value="Genomic_DNA"/>
</dbReference>
<keyword evidence="2" id="KW-0689">Ribosomal protein</keyword>
<evidence type="ECO:0000313" key="5">
    <source>
        <dbReference type="Proteomes" id="UP000193922"/>
    </source>
</evidence>
<keyword evidence="4" id="KW-0238">DNA-binding</keyword>
<organism evidence="4 5">
    <name type="scientific">Linderina pennispora</name>
    <dbReference type="NCBI Taxonomy" id="61395"/>
    <lineage>
        <taxon>Eukaryota</taxon>
        <taxon>Fungi</taxon>
        <taxon>Fungi incertae sedis</taxon>
        <taxon>Zoopagomycota</taxon>
        <taxon>Kickxellomycotina</taxon>
        <taxon>Kickxellomycetes</taxon>
        <taxon>Kickxellales</taxon>
        <taxon>Kickxellaceae</taxon>
        <taxon>Linderina</taxon>
    </lineage>
</organism>
<dbReference type="AlphaFoldDB" id="A0A1Y1W4C2"/>
<keyword evidence="3" id="KW-0687">Ribonucleoprotein</keyword>